<keyword evidence="2" id="KW-1185">Reference proteome</keyword>
<evidence type="ECO:0000313" key="2">
    <source>
        <dbReference type="Proteomes" id="UP000184526"/>
    </source>
</evidence>
<accession>A0A1M5YH32</accession>
<protein>
    <recommendedName>
        <fullName evidence="3">DUF370 domain-containing protein</fullName>
    </recommendedName>
</protein>
<dbReference type="EMBL" id="FQXP01000014">
    <property type="protein sequence ID" value="SHI11209.1"/>
    <property type="molecule type" value="Genomic_DNA"/>
</dbReference>
<dbReference type="Proteomes" id="UP000184526">
    <property type="component" value="Unassembled WGS sequence"/>
</dbReference>
<proteinExistence type="predicted"/>
<gene>
    <name evidence="1" type="ORF">SAMN02745196_02936</name>
</gene>
<dbReference type="STRING" id="1121306.SAMN02745196_02936"/>
<organism evidence="1 2">
    <name type="scientific">Clostridium collagenovorans DSM 3089</name>
    <dbReference type="NCBI Taxonomy" id="1121306"/>
    <lineage>
        <taxon>Bacteria</taxon>
        <taxon>Bacillati</taxon>
        <taxon>Bacillota</taxon>
        <taxon>Clostridia</taxon>
        <taxon>Eubacteriales</taxon>
        <taxon>Clostridiaceae</taxon>
        <taxon>Clostridium</taxon>
    </lineage>
</organism>
<dbReference type="AlphaFoldDB" id="A0A1M5YH32"/>
<reference evidence="1 2" key="1">
    <citation type="submission" date="2016-11" db="EMBL/GenBank/DDBJ databases">
        <authorList>
            <person name="Jaros S."/>
            <person name="Januszkiewicz K."/>
            <person name="Wedrychowicz H."/>
        </authorList>
    </citation>
    <scope>NUCLEOTIDE SEQUENCE [LARGE SCALE GENOMIC DNA]</scope>
    <source>
        <strain evidence="1 2">DSM 3089</strain>
    </source>
</reference>
<dbReference type="Pfam" id="PF04025">
    <property type="entry name" value="RemA-like"/>
    <property type="match status" value="1"/>
</dbReference>
<dbReference type="OrthoDB" id="9811390at2"/>
<name>A0A1M5YH32_9CLOT</name>
<dbReference type="NCBIfam" id="NF046065">
    <property type="entry name" value="MtxRegRemB"/>
    <property type="match status" value="1"/>
</dbReference>
<sequence length="87" mass="9843">MFLHLGENVAVPIKDVIGIFDIESSMYSYDTSQFLRMAEEDGFVERITKDKPKSFVLAEVDKKSKIFLSPISSTTLCKRTGTLYSDL</sequence>
<dbReference type="RefSeq" id="WP_072832746.1">
    <property type="nucleotide sequence ID" value="NZ_FQXP01000014.1"/>
</dbReference>
<evidence type="ECO:0008006" key="3">
    <source>
        <dbReference type="Google" id="ProtNLM"/>
    </source>
</evidence>
<dbReference type="InterPro" id="IPR007169">
    <property type="entry name" value="RemA-like"/>
</dbReference>
<evidence type="ECO:0000313" key="1">
    <source>
        <dbReference type="EMBL" id="SHI11209.1"/>
    </source>
</evidence>